<accession>A0AA40KBC7</accession>
<evidence type="ECO:0000313" key="2">
    <source>
        <dbReference type="Proteomes" id="UP001172155"/>
    </source>
</evidence>
<dbReference type="Proteomes" id="UP001172155">
    <property type="component" value="Unassembled WGS sequence"/>
</dbReference>
<name>A0AA40KBC7_9PEZI</name>
<evidence type="ECO:0000313" key="1">
    <source>
        <dbReference type="EMBL" id="KAK0752894.1"/>
    </source>
</evidence>
<dbReference type="EMBL" id="JAUKUD010000001">
    <property type="protein sequence ID" value="KAK0752894.1"/>
    <property type="molecule type" value="Genomic_DNA"/>
</dbReference>
<reference evidence="1" key="1">
    <citation type="submission" date="2023-06" db="EMBL/GenBank/DDBJ databases">
        <title>Genome-scale phylogeny and comparative genomics of the fungal order Sordariales.</title>
        <authorList>
            <consortium name="Lawrence Berkeley National Laboratory"/>
            <person name="Hensen N."/>
            <person name="Bonometti L."/>
            <person name="Westerberg I."/>
            <person name="Brannstrom I.O."/>
            <person name="Guillou S."/>
            <person name="Cros-Aarteil S."/>
            <person name="Calhoun S."/>
            <person name="Haridas S."/>
            <person name="Kuo A."/>
            <person name="Mondo S."/>
            <person name="Pangilinan J."/>
            <person name="Riley R."/>
            <person name="LaButti K."/>
            <person name="Andreopoulos B."/>
            <person name="Lipzen A."/>
            <person name="Chen C."/>
            <person name="Yanf M."/>
            <person name="Daum C."/>
            <person name="Ng V."/>
            <person name="Clum A."/>
            <person name="Steindorff A."/>
            <person name="Ohm R."/>
            <person name="Martin F."/>
            <person name="Silar P."/>
            <person name="Natvig D."/>
            <person name="Lalanne C."/>
            <person name="Gautier V."/>
            <person name="Ament-velasquez S.L."/>
            <person name="Kruys A."/>
            <person name="Hutchinson M.I."/>
            <person name="Powell A.J."/>
            <person name="Barry K."/>
            <person name="Miller A.N."/>
            <person name="Grigoriev I.V."/>
            <person name="Debuchy R."/>
            <person name="Gladieux P."/>
            <person name="Thoren M.H."/>
            <person name="Johannesson H."/>
        </authorList>
    </citation>
    <scope>NUCLEOTIDE SEQUENCE</scope>
    <source>
        <strain evidence="1">SMH3187-1</strain>
    </source>
</reference>
<gene>
    <name evidence="1" type="ORF">B0T18DRAFT_3554</name>
</gene>
<organism evidence="1 2">
    <name type="scientific">Schizothecium vesticola</name>
    <dbReference type="NCBI Taxonomy" id="314040"/>
    <lineage>
        <taxon>Eukaryota</taxon>
        <taxon>Fungi</taxon>
        <taxon>Dikarya</taxon>
        <taxon>Ascomycota</taxon>
        <taxon>Pezizomycotina</taxon>
        <taxon>Sordariomycetes</taxon>
        <taxon>Sordariomycetidae</taxon>
        <taxon>Sordariales</taxon>
        <taxon>Schizotheciaceae</taxon>
        <taxon>Schizothecium</taxon>
    </lineage>
</organism>
<proteinExistence type="predicted"/>
<sequence>MYIETWSVSAGSLWSFNDWVGAYTKLAQEQLAEIDADATADISAVLLERLKAAVDALIERRKNDLRNSDDYTLNKVGATLAGSIPFARSWATRELGKDFAQKTLRAFGLGDVDKLQKFQQSFQGAFNSKTAMARSMAGTAAEETVREILKSAAVDGGSEGVHAKPIIGQVISMGMGYHRMRSKMLKMINAAGDKAATIHQGLVVPHVIHLMKPEISAKKPARVTTEVIEISAEDAETDSESGFEGRFGMTEEEMEARVKESPFGWCDSCDDAFKLREVMWVVRGEDMAEIAPGFCDFCSDLELATSAKGDGQLTAMKYDVLKMAANESALATWTCQGPSKDMLCLDPEGGPVFNVDLPRAECSACSAMRCLTCDGVSQATECHFCGVSWSSATSPLLVIVSKTWYAARTDREFDDDLSKGKVETDGPLRTLELCNPGGYCGICDLGIAVEETAWTYLWSEPMAILCNFCMEGLIITDPEEHKKLGVGLAVEDKIASEGMTKWVCMERSCESRKKTVSDIQVICPECSYRRCCSCVQKKGVRNAPTAAKSTAALRIHTFCFGHSHSTAVRRGLSLSVPTAIVFTRSPSSLSSARDVPPRVEGGARCVPCAS</sequence>
<dbReference type="AlphaFoldDB" id="A0AA40KBC7"/>
<keyword evidence="2" id="KW-1185">Reference proteome</keyword>
<protein>
    <submittedName>
        <fullName evidence="1">Uncharacterized protein</fullName>
    </submittedName>
</protein>
<comment type="caution">
    <text evidence="1">The sequence shown here is derived from an EMBL/GenBank/DDBJ whole genome shotgun (WGS) entry which is preliminary data.</text>
</comment>